<evidence type="ECO:0000256" key="1">
    <source>
        <dbReference type="ARBA" id="ARBA00022490"/>
    </source>
</evidence>
<evidence type="ECO:0000259" key="6">
    <source>
        <dbReference type="Pfam" id="PF02576"/>
    </source>
</evidence>
<evidence type="ECO:0000259" key="7">
    <source>
        <dbReference type="Pfam" id="PF17384"/>
    </source>
</evidence>
<dbReference type="InterPro" id="IPR035956">
    <property type="entry name" value="RimP_N_sf"/>
</dbReference>
<comment type="function">
    <text evidence="3">Required for maturation of 30S ribosomal subunits.</text>
</comment>
<sequence>MADDAQTTAQTTAKTTAQTAADQTPPDHAGADRAAAPAHGEPRKTATGKAAEIEALVEPTLESMGYRVVRTILTGDGDDARLQVMVEPLDGSIVDVEGCADCSQAIEAILDVEDPLPGGYNLEVSSPGMDRPLTRLSDYDRFAGFLARVELVEPFEGRRRLKGELLGVVDGEVSMAVDGMDWRISFDEIDKAKLVLTDEMLKQAQQAAKQEEKQAKKAKRGKR</sequence>
<dbReference type="SUPFAM" id="SSF75420">
    <property type="entry name" value="YhbC-like, N-terminal domain"/>
    <property type="match status" value="1"/>
</dbReference>
<dbReference type="Proteomes" id="UP001296873">
    <property type="component" value="Unassembled WGS sequence"/>
</dbReference>
<dbReference type="PANTHER" id="PTHR33867">
    <property type="entry name" value="RIBOSOME MATURATION FACTOR RIMP"/>
    <property type="match status" value="1"/>
</dbReference>
<feature type="coiled-coil region" evidence="4">
    <location>
        <begin position="194"/>
        <end position="221"/>
    </location>
</feature>
<protein>
    <recommendedName>
        <fullName evidence="3">Ribosome maturation factor RimP</fullName>
    </recommendedName>
</protein>
<keyword evidence="1 3" id="KW-0963">Cytoplasm</keyword>
<dbReference type="InterPro" id="IPR003728">
    <property type="entry name" value="Ribosome_maturation_RimP"/>
</dbReference>
<comment type="caution">
    <text evidence="8">The sequence shown here is derived from an EMBL/GenBank/DDBJ whole genome shotgun (WGS) entry which is preliminary data.</text>
</comment>
<dbReference type="HAMAP" id="MF_01077">
    <property type="entry name" value="RimP"/>
    <property type="match status" value="1"/>
</dbReference>
<keyword evidence="4" id="KW-0175">Coiled coil</keyword>
<comment type="similarity">
    <text evidence="3">Belongs to the RimP family.</text>
</comment>
<feature type="region of interest" description="Disordered" evidence="5">
    <location>
        <begin position="1"/>
        <end position="49"/>
    </location>
</feature>
<keyword evidence="9" id="KW-1185">Reference proteome</keyword>
<dbReference type="PANTHER" id="PTHR33867:SF1">
    <property type="entry name" value="RIBOSOME MATURATION FACTOR RIMP"/>
    <property type="match status" value="1"/>
</dbReference>
<dbReference type="Pfam" id="PF02576">
    <property type="entry name" value="RimP_N"/>
    <property type="match status" value="1"/>
</dbReference>
<name>A0ABS1DP22_9PROT</name>
<dbReference type="EMBL" id="NRRL01000162">
    <property type="protein sequence ID" value="MBK1671253.1"/>
    <property type="molecule type" value="Genomic_DNA"/>
</dbReference>
<dbReference type="Gene3D" id="3.30.300.70">
    <property type="entry name" value="RimP-like superfamily, N-terminal"/>
    <property type="match status" value="1"/>
</dbReference>
<comment type="subcellular location">
    <subcellularLocation>
        <location evidence="3">Cytoplasm</location>
    </subcellularLocation>
</comment>
<dbReference type="InterPro" id="IPR028998">
    <property type="entry name" value="RimP_C"/>
</dbReference>
<reference evidence="8 9" key="1">
    <citation type="journal article" date="2020" name="Microorganisms">
        <title>Osmotic Adaptation and Compatible Solute Biosynthesis of Phototrophic Bacteria as Revealed from Genome Analyses.</title>
        <authorList>
            <person name="Imhoff J.F."/>
            <person name="Rahn T."/>
            <person name="Kunzel S."/>
            <person name="Keller A."/>
            <person name="Neulinger S.C."/>
        </authorList>
    </citation>
    <scope>NUCLEOTIDE SEQUENCE [LARGE SCALE GENOMIC DNA]</scope>
    <source>
        <strain evidence="8 9">DSM 9895</strain>
    </source>
</reference>
<dbReference type="SUPFAM" id="SSF74942">
    <property type="entry name" value="YhbC-like, C-terminal domain"/>
    <property type="match status" value="1"/>
</dbReference>
<feature type="domain" description="Ribosome maturation factor RimP C-terminal" evidence="7">
    <location>
        <begin position="133"/>
        <end position="197"/>
    </location>
</feature>
<dbReference type="NCBIfam" id="NF000932">
    <property type="entry name" value="PRK00092.2-5"/>
    <property type="match status" value="1"/>
</dbReference>
<organism evidence="8 9">
    <name type="scientific">Rhodovibrio sodomensis</name>
    <dbReference type="NCBI Taxonomy" id="1088"/>
    <lineage>
        <taxon>Bacteria</taxon>
        <taxon>Pseudomonadati</taxon>
        <taxon>Pseudomonadota</taxon>
        <taxon>Alphaproteobacteria</taxon>
        <taxon>Rhodospirillales</taxon>
        <taxon>Rhodovibrionaceae</taxon>
        <taxon>Rhodovibrio</taxon>
    </lineage>
</organism>
<evidence type="ECO:0000256" key="5">
    <source>
        <dbReference type="SAM" id="MobiDB-lite"/>
    </source>
</evidence>
<proteinExistence type="inferred from homology"/>
<dbReference type="Gene3D" id="2.30.30.180">
    <property type="entry name" value="Ribosome maturation factor RimP, C-terminal domain"/>
    <property type="match status" value="1"/>
</dbReference>
<feature type="domain" description="Ribosome maturation factor RimP N-terminal" evidence="6">
    <location>
        <begin position="56"/>
        <end position="130"/>
    </location>
</feature>
<evidence type="ECO:0000256" key="3">
    <source>
        <dbReference type="HAMAP-Rule" id="MF_01077"/>
    </source>
</evidence>
<dbReference type="RefSeq" id="WP_200343923.1">
    <property type="nucleotide sequence ID" value="NZ_NRRL01000162.1"/>
</dbReference>
<dbReference type="InterPro" id="IPR028989">
    <property type="entry name" value="RimP_N"/>
</dbReference>
<evidence type="ECO:0000256" key="2">
    <source>
        <dbReference type="ARBA" id="ARBA00022517"/>
    </source>
</evidence>
<evidence type="ECO:0000256" key="4">
    <source>
        <dbReference type="SAM" id="Coils"/>
    </source>
</evidence>
<feature type="compositionally biased region" description="Low complexity" evidence="5">
    <location>
        <begin position="1"/>
        <end position="39"/>
    </location>
</feature>
<accession>A0ABS1DP22</accession>
<dbReference type="InterPro" id="IPR036847">
    <property type="entry name" value="RimP_C_sf"/>
</dbReference>
<keyword evidence="2 3" id="KW-0690">Ribosome biogenesis</keyword>
<dbReference type="Pfam" id="PF17384">
    <property type="entry name" value="DUF150_C"/>
    <property type="match status" value="1"/>
</dbReference>
<evidence type="ECO:0000313" key="8">
    <source>
        <dbReference type="EMBL" id="MBK1671253.1"/>
    </source>
</evidence>
<gene>
    <name evidence="3" type="primary">rimP</name>
    <name evidence="8" type="ORF">CKO28_24950</name>
</gene>
<evidence type="ECO:0000313" key="9">
    <source>
        <dbReference type="Proteomes" id="UP001296873"/>
    </source>
</evidence>
<dbReference type="CDD" id="cd01734">
    <property type="entry name" value="YlxS_C"/>
    <property type="match status" value="1"/>
</dbReference>